<protein>
    <submittedName>
        <fullName evidence="1">Uncharacterized protein</fullName>
    </submittedName>
</protein>
<organism evidence="1 2">
    <name type="scientific">Smallanthus sonchifolius</name>
    <dbReference type="NCBI Taxonomy" id="185202"/>
    <lineage>
        <taxon>Eukaryota</taxon>
        <taxon>Viridiplantae</taxon>
        <taxon>Streptophyta</taxon>
        <taxon>Embryophyta</taxon>
        <taxon>Tracheophyta</taxon>
        <taxon>Spermatophyta</taxon>
        <taxon>Magnoliopsida</taxon>
        <taxon>eudicotyledons</taxon>
        <taxon>Gunneridae</taxon>
        <taxon>Pentapetalae</taxon>
        <taxon>asterids</taxon>
        <taxon>campanulids</taxon>
        <taxon>Asterales</taxon>
        <taxon>Asteraceae</taxon>
        <taxon>Asteroideae</taxon>
        <taxon>Heliantheae alliance</taxon>
        <taxon>Millerieae</taxon>
        <taxon>Smallanthus</taxon>
    </lineage>
</organism>
<dbReference type="Proteomes" id="UP001056120">
    <property type="component" value="Linkage Group LG18"/>
</dbReference>
<comment type="caution">
    <text evidence="1">The sequence shown here is derived from an EMBL/GenBank/DDBJ whole genome shotgun (WGS) entry which is preliminary data.</text>
</comment>
<name>A0ACB9E723_9ASTR</name>
<reference evidence="2" key="1">
    <citation type="journal article" date="2022" name="Mol. Ecol. Resour.">
        <title>The genomes of chicory, endive, great burdock and yacon provide insights into Asteraceae palaeo-polyploidization history and plant inulin production.</title>
        <authorList>
            <person name="Fan W."/>
            <person name="Wang S."/>
            <person name="Wang H."/>
            <person name="Wang A."/>
            <person name="Jiang F."/>
            <person name="Liu H."/>
            <person name="Zhao H."/>
            <person name="Xu D."/>
            <person name="Zhang Y."/>
        </authorList>
    </citation>
    <scope>NUCLEOTIDE SEQUENCE [LARGE SCALE GENOMIC DNA]</scope>
    <source>
        <strain evidence="2">cv. Yunnan</strain>
    </source>
</reference>
<proteinExistence type="predicted"/>
<accession>A0ACB9E723</accession>
<keyword evidence="2" id="KW-1185">Reference proteome</keyword>
<evidence type="ECO:0000313" key="2">
    <source>
        <dbReference type="Proteomes" id="UP001056120"/>
    </source>
</evidence>
<dbReference type="EMBL" id="CM042035">
    <property type="protein sequence ID" value="KAI3754665.1"/>
    <property type="molecule type" value="Genomic_DNA"/>
</dbReference>
<reference evidence="1 2" key="2">
    <citation type="journal article" date="2022" name="Mol. Ecol. Resour.">
        <title>The genomes of chicory, endive, great burdock and yacon provide insights into Asteraceae paleo-polyploidization history and plant inulin production.</title>
        <authorList>
            <person name="Fan W."/>
            <person name="Wang S."/>
            <person name="Wang H."/>
            <person name="Wang A."/>
            <person name="Jiang F."/>
            <person name="Liu H."/>
            <person name="Zhao H."/>
            <person name="Xu D."/>
            <person name="Zhang Y."/>
        </authorList>
    </citation>
    <scope>NUCLEOTIDE SEQUENCE [LARGE SCALE GENOMIC DNA]</scope>
    <source>
        <strain evidence="2">cv. Yunnan</strain>
        <tissue evidence="1">Leaves</tissue>
    </source>
</reference>
<evidence type="ECO:0000313" key="1">
    <source>
        <dbReference type="EMBL" id="KAI3754665.1"/>
    </source>
</evidence>
<sequence length="140" mass="14967">MVSNSALVSAFMTELEADSPVTQAGVLAGDVSDIVLLDVTPLSIGLLTLGSVMPKIIPRNTTLPNSKSEVFCTSKLEVPKGWDKLSLSLISVEAAKTGRSLVQHGNCQWTDNLSAYIWVPHDDASKGFGQCLHKLLISMV</sequence>
<gene>
    <name evidence="1" type="ORF">L1987_54452</name>
</gene>